<evidence type="ECO:0000256" key="7">
    <source>
        <dbReference type="ARBA" id="ARBA00022946"/>
    </source>
</evidence>
<evidence type="ECO:0000313" key="15">
    <source>
        <dbReference type="Proteomes" id="UP000287124"/>
    </source>
</evidence>
<protein>
    <recommendedName>
        <fullName evidence="11">Cytochrome c oxidase subunit 4, mitochondrial</fullName>
    </recommendedName>
    <alternativeName>
        <fullName evidence="10">Cytochrome c oxidase polypeptide IV</fullName>
    </alternativeName>
</protein>
<dbReference type="PROSITE" id="PS51359">
    <property type="entry name" value="COX5B_2"/>
    <property type="match status" value="1"/>
</dbReference>
<comment type="pathway">
    <text evidence="2">Energy metabolism; oxidative phosphorylation.</text>
</comment>
<name>A0A430LJC9_9HYPO</name>
<keyword evidence="4 12" id="KW-0479">Metal-binding</keyword>
<evidence type="ECO:0000256" key="1">
    <source>
        <dbReference type="ARBA" id="ARBA00004443"/>
    </source>
</evidence>
<evidence type="ECO:0000256" key="6">
    <source>
        <dbReference type="ARBA" id="ARBA00022833"/>
    </source>
</evidence>
<dbReference type="InterPro" id="IPR002124">
    <property type="entry name" value="Cyt_c_oxidase_su5b"/>
</dbReference>
<evidence type="ECO:0000256" key="3">
    <source>
        <dbReference type="ARBA" id="ARBA00010292"/>
    </source>
</evidence>
<comment type="similarity">
    <text evidence="3">Belongs to the cytochrome c oxidase subunit 5B family.</text>
</comment>
<evidence type="ECO:0000313" key="14">
    <source>
        <dbReference type="EMBL" id="RTE75849.1"/>
    </source>
</evidence>
<evidence type="ECO:0000256" key="11">
    <source>
        <dbReference type="ARBA" id="ARBA00070613"/>
    </source>
</evidence>
<organism evidence="14 15">
    <name type="scientific">Fusarium euwallaceae</name>
    <dbReference type="NCBI Taxonomy" id="1147111"/>
    <lineage>
        <taxon>Eukaryota</taxon>
        <taxon>Fungi</taxon>
        <taxon>Dikarya</taxon>
        <taxon>Ascomycota</taxon>
        <taxon>Pezizomycotina</taxon>
        <taxon>Sordariomycetes</taxon>
        <taxon>Hypocreomycetidae</taxon>
        <taxon>Hypocreales</taxon>
        <taxon>Nectriaceae</taxon>
        <taxon>Fusarium</taxon>
        <taxon>Fusarium solani species complex</taxon>
    </lineage>
</organism>
<feature type="binding site" evidence="12">
    <location>
        <position position="206"/>
    </location>
    <ligand>
        <name>Zn(2+)</name>
        <dbReference type="ChEBI" id="CHEBI:29105"/>
    </ligand>
</feature>
<keyword evidence="9" id="KW-0472">Membrane</keyword>
<evidence type="ECO:0000256" key="8">
    <source>
        <dbReference type="ARBA" id="ARBA00023128"/>
    </source>
</evidence>
<sequence length="265" mass="29253">MYLYSSILVKSYLIGQFACPDGSVLQLRPKSAHPHKSLDNTSSQPIPNHPQSFDHIAGEFSPSTMFLQRSAIAAARRAAVSPVVARTFTTSFVRREASKPSTPKEQAAALAGSADKKVGAYKTLKEVRGEDDLFGPGAQPGSVPTDLEQATGLERLEILGKMEGVDIFDMRPLDASRLGTMAEPIVVRSAGEEQFAGCTGFPADSHNVHWLGLTRERPIERCPECGSVYKMDYVGPEDDHHHHHPPEFEEPKTFADYIKPEYRYR</sequence>
<dbReference type="GO" id="GO:0046872">
    <property type="term" value="F:metal ion binding"/>
    <property type="evidence" value="ECO:0007669"/>
    <property type="project" value="UniProtKB-KW"/>
</dbReference>
<evidence type="ECO:0000256" key="12">
    <source>
        <dbReference type="PIRSR" id="PIRSR602124-2"/>
    </source>
</evidence>
<feature type="region of interest" description="Disordered" evidence="13">
    <location>
        <begin position="31"/>
        <end position="51"/>
    </location>
</feature>
<feature type="binding site" evidence="12">
    <location>
        <position position="198"/>
    </location>
    <ligand>
        <name>Zn(2+)</name>
        <dbReference type="ChEBI" id="CHEBI:29105"/>
    </ligand>
</feature>
<dbReference type="GO" id="GO:0045277">
    <property type="term" value="C:respiratory chain complex IV"/>
    <property type="evidence" value="ECO:0007669"/>
    <property type="project" value="InterPro"/>
</dbReference>
<keyword evidence="8" id="KW-0496">Mitochondrion</keyword>
<evidence type="ECO:0000256" key="4">
    <source>
        <dbReference type="ARBA" id="ARBA00022723"/>
    </source>
</evidence>
<accession>A0A430LJC9</accession>
<comment type="subcellular location">
    <subcellularLocation>
        <location evidence="1">Mitochondrion inner membrane</location>
        <topology evidence="1">Peripheral membrane protein</topology>
        <orientation evidence="1">Matrix side</orientation>
    </subcellularLocation>
</comment>
<feature type="binding site" evidence="12">
    <location>
        <position position="222"/>
    </location>
    <ligand>
        <name>Zn(2+)</name>
        <dbReference type="ChEBI" id="CHEBI:29105"/>
    </ligand>
</feature>
<dbReference type="AlphaFoldDB" id="A0A430LJC9"/>
<dbReference type="PANTHER" id="PTHR10122">
    <property type="entry name" value="CYTOCHROME C OXIDASE SUBUNIT 5B, MITOCHONDRIAL"/>
    <property type="match status" value="1"/>
</dbReference>
<dbReference type="Gene3D" id="2.60.11.10">
    <property type="entry name" value="Cytochrome c oxidase, subunit Vb"/>
    <property type="match status" value="1"/>
</dbReference>
<reference evidence="14 15" key="1">
    <citation type="submission" date="2017-06" db="EMBL/GenBank/DDBJ databases">
        <title>Comparative genomic analysis of Ambrosia Fusariam Clade fungi.</title>
        <authorList>
            <person name="Stajich J.E."/>
            <person name="Carrillo J."/>
            <person name="Kijimoto T."/>
            <person name="Eskalen A."/>
            <person name="O'Donnell K."/>
            <person name="Kasson M."/>
        </authorList>
    </citation>
    <scope>NUCLEOTIDE SEQUENCE [LARGE SCALE GENOMIC DNA]</scope>
    <source>
        <strain evidence="14 15">UCR1854</strain>
    </source>
</reference>
<dbReference type="CDD" id="cd00924">
    <property type="entry name" value="Cyt_c_Oxidase_Vb"/>
    <property type="match status" value="1"/>
</dbReference>
<dbReference type="Proteomes" id="UP000287124">
    <property type="component" value="Unassembled WGS sequence"/>
</dbReference>
<evidence type="ECO:0000256" key="5">
    <source>
        <dbReference type="ARBA" id="ARBA00022792"/>
    </source>
</evidence>
<dbReference type="GO" id="GO:0005743">
    <property type="term" value="C:mitochondrial inner membrane"/>
    <property type="evidence" value="ECO:0007669"/>
    <property type="project" value="UniProtKB-SubCell"/>
</dbReference>
<dbReference type="FunFam" id="2.60.11.10:FF:000003">
    <property type="entry name" value="Cytochrome c oxidase subunit IV"/>
    <property type="match status" value="1"/>
</dbReference>
<gene>
    <name evidence="14" type="ORF">BHE90_009685</name>
</gene>
<feature type="binding site" evidence="12">
    <location>
        <position position="225"/>
    </location>
    <ligand>
        <name>Zn(2+)</name>
        <dbReference type="ChEBI" id="CHEBI:29105"/>
    </ligand>
</feature>
<evidence type="ECO:0000256" key="13">
    <source>
        <dbReference type="SAM" id="MobiDB-lite"/>
    </source>
</evidence>
<evidence type="ECO:0000256" key="2">
    <source>
        <dbReference type="ARBA" id="ARBA00004673"/>
    </source>
</evidence>
<evidence type="ECO:0000256" key="9">
    <source>
        <dbReference type="ARBA" id="ARBA00023136"/>
    </source>
</evidence>
<dbReference type="Pfam" id="PF01215">
    <property type="entry name" value="COX5B"/>
    <property type="match status" value="1"/>
</dbReference>
<feature type="compositionally biased region" description="Polar residues" evidence="13">
    <location>
        <begin position="39"/>
        <end position="51"/>
    </location>
</feature>
<keyword evidence="5" id="KW-0999">Mitochondrion inner membrane</keyword>
<dbReference type="PANTHER" id="PTHR10122:SF0">
    <property type="entry name" value="CYTOCHROME C OXIDASE SUBUNIT 5B, ISOFORM A-RELATED"/>
    <property type="match status" value="1"/>
</dbReference>
<keyword evidence="6 12" id="KW-0862">Zinc</keyword>
<keyword evidence="15" id="KW-1185">Reference proteome</keyword>
<dbReference type="GO" id="GO:0006123">
    <property type="term" value="P:mitochondrial electron transport, cytochrome c to oxygen"/>
    <property type="evidence" value="ECO:0007669"/>
    <property type="project" value="InterPro"/>
</dbReference>
<dbReference type="SUPFAM" id="SSF57802">
    <property type="entry name" value="Rubredoxin-like"/>
    <property type="match status" value="1"/>
</dbReference>
<dbReference type="EMBL" id="MIKF01000173">
    <property type="protein sequence ID" value="RTE75849.1"/>
    <property type="molecule type" value="Genomic_DNA"/>
</dbReference>
<comment type="caution">
    <text evidence="14">The sequence shown here is derived from an EMBL/GenBank/DDBJ whole genome shotgun (WGS) entry which is preliminary data.</text>
</comment>
<proteinExistence type="inferred from homology"/>
<dbReference type="InterPro" id="IPR036972">
    <property type="entry name" value="Cyt_c_oxidase_su5b_sf"/>
</dbReference>
<evidence type="ECO:0000256" key="10">
    <source>
        <dbReference type="ARBA" id="ARBA00031366"/>
    </source>
</evidence>
<keyword evidence="7" id="KW-0809">Transit peptide</keyword>